<dbReference type="EMBL" id="JABEZX010000011">
    <property type="protein sequence ID" value="MBA0571096.1"/>
    <property type="molecule type" value="Genomic_DNA"/>
</dbReference>
<proteinExistence type="predicted"/>
<sequence>MKEVAMELERLRTRQGDCIPLINLNKMRSVEENRLKLVGISLHSQQIIIRIAA</sequence>
<keyword evidence="2" id="KW-1185">Reference proteome</keyword>
<reference evidence="1 2" key="1">
    <citation type="journal article" date="2019" name="Genome Biol. Evol.">
        <title>Insights into the evolution of the New World diploid cottons (Gossypium, subgenus Houzingenia) based on genome sequencing.</title>
        <authorList>
            <person name="Grover C.E."/>
            <person name="Arick M.A. 2nd"/>
            <person name="Thrash A."/>
            <person name="Conover J.L."/>
            <person name="Sanders W.S."/>
            <person name="Peterson D.G."/>
            <person name="Frelichowski J.E."/>
            <person name="Scheffler J.A."/>
            <person name="Scheffler B.E."/>
            <person name="Wendel J.F."/>
        </authorList>
    </citation>
    <scope>NUCLEOTIDE SEQUENCE [LARGE SCALE GENOMIC DNA]</scope>
    <source>
        <strain evidence="1">157</strain>
        <tissue evidence="1">Leaf</tissue>
    </source>
</reference>
<comment type="caution">
    <text evidence="1">The sequence shown here is derived from an EMBL/GenBank/DDBJ whole genome shotgun (WGS) entry which is preliminary data.</text>
</comment>
<gene>
    <name evidence="1" type="ORF">Golob_004688</name>
</gene>
<organism evidence="1 2">
    <name type="scientific">Gossypium lobatum</name>
    <dbReference type="NCBI Taxonomy" id="34289"/>
    <lineage>
        <taxon>Eukaryota</taxon>
        <taxon>Viridiplantae</taxon>
        <taxon>Streptophyta</taxon>
        <taxon>Embryophyta</taxon>
        <taxon>Tracheophyta</taxon>
        <taxon>Spermatophyta</taxon>
        <taxon>Magnoliopsida</taxon>
        <taxon>eudicotyledons</taxon>
        <taxon>Gunneridae</taxon>
        <taxon>Pentapetalae</taxon>
        <taxon>rosids</taxon>
        <taxon>malvids</taxon>
        <taxon>Malvales</taxon>
        <taxon>Malvaceae</taxon>
        <taxon>Malvoideae</taxon>
        <taxon>Gossypium</taxon>
    </lineage>
</organism>
<dbReference type="AlphaFoldDB" id="A0A7J8N2G1"/>
<accession>A0A7J8N2G1</accession>
<protein>
    <submittedName>
        <fullName evidence="1">Uncharacterized protein</fullName>
    </submittedName>
</protein>
<name>A0A7J8N2G1_9ROSI</name>
<evidence type="ECO:0000313" key="2">
    <source>
        <dbReference type="Proteomes" id="UP000593572"/>
    </source>
</evidence>
<evidence type="ECO:0000313" key="1">
    <source>
        <dbReference type="EMBL" id="MBA0571096.1"/>
    </source>
</evidence>
<dbReference type="Proteomes" id="UP000593572">
    <property type="component" value="Unassembled WGS sequence"/>
</dbReference>